<evidence type="ECO:0000313" key="2">
    <source>
        <dbReference type="EMBL" id="NNG25554.1"/>
    </source>
</evidence>
<evidence type="ECO:0000313" key="3">
    <source>
        <dbReference type="Proteomes" id="UP000533905"/>
    </source>
</evidence>
<dbReference type="EMBL" id="JABAIV010000011">
    <property type="protein sequence ID" value="NNG25554.1"/>
    <property type="molecule type" value="Genomic_DNA"/>
</dbReference>
<sequence length="66" mass="7206">MKITNFLKRLIYGDNAADGSAATLRNIIVWAFIALVATFLTNPSGEPVSFFDKPIPLPAELGLEQQ</sequence>
<dbReference type="AlphaFoldDB" id="A0A7Y2P1S2"/>
<feature type="transmembrane region" description="Helical" evidence="1">
    <location>
        <begin position="21"/>
        <end position="40"/>
    </location>
</feature>
<comment type="caution">
    <text evidence="2">The sequence shown here is derived from an EMBL/GenBank/DDBJ whole genome shotgun (WGS) entry which is preliminary data.</text>
</comment>
<reference evidence="2 3" key="1">
    <citation type="submission" date="2020-04" db="EMBL/GenBank/DDBJ databases">
        <title>Massilia sp. nov., a cold adapted bacteria isolated from Arctic soil.</title>
        <authorList>
            <person name="Son J."/>
            <person name="Ka J.-O."/>
        </authorList>
    </citation>
    <scope>NUCLEOTIDE SEQUENCE [LARGE SCALE GENOMIC DNA]</scope>
    <source>
        <strain evidence="2 3">ML15P13</strain>
    </source>
</reference>
<keyword evidence="1" id="KW-0812">Transmembrane</keyword>
<keyword evidence="1" id="KW-0472">Membrane</keyword>
<keyword evidence="3" id="KW-1185">Reference proteome</keyword>
<protein>
    <submittedName>
        <fullName evidence="2">Uncharacterized protein</fullName>
    </submittedName>
</protein>
<gene>
    <name evidence="2" type="ORF">HGB41_21460</name>
</gene>
<accession>A0A7Y2P1S2</accession>
<dbReference type="Proteomes" id="UP000533905">
    <property type="component" value="Unassembled WGS sequence"/>
</dbReference>
<keyword evidence="1" id="KW-1133">Transmembrane helix</keyword>
<proteinExistence type="predicted"/>
<organism evidence="2 3">
    <name type="scientific">Telluria aromaticivorans</name>
    <dbReference type="NCBI Taxonomy" id="2725995"/>
    <lineage>
        <taxon>Bacteria</taxon>
        <taxon>Pseudomonadati</taxon>
        <taxon>Pseudomonadota</taxon>
        <taxon>Betaproteobacteria</taxon>
        <taxon>Burkholderiales</taxon>
        <taxon>Oxalobacteraceae</taxon>
        <taxon>Telluria group</taxon>
        <taxon>Telluria</taxon>
    </lineage>
</organism>
<name>A0A7Y2P1S2_9BURK</name>
<dbReference type="RefSeq" id="WP_171088328.1">
    <property type="nucleotide sequence ID" value="NZ_JABAIV010000011.1"/>
</dbReference>
<evidence type="ECO:0000256" key="1">
    <source>
        <dbReference type="SAM" id="Phobius"/>
    </source>
</evidence>